<evidence type="ECO:0000256" key="2">
    <source>
        <dbReference type="SAM" id="SignalP"/>
    </source>
</evidence>
<dbReference type="AlphaFoldDB" id="A0A1M6BDK1"/>
<dbReference type="EMBL" id="FQZF01000002">
    <property type="protein sequence ID" value="SHI46638.1"/>
    <property type="molecule type" value="Genomic_DNA"/>
</dbReference>
<keyword evidence="1" id="KW-0472">Membrane</keyword>
<keyword evidence="1" id="KW-1133">Transmembrane helix</keyword>
<dbReference type="RefSeq" id="WP_086061801.1">
    <property type="nucleotide sequence ID" value="NZ_FQZF01000002.1"/>
</dbReference>
<sequence length="84" mass="9005">MLTLLAWAPFLSVLFTSAVASAMGCRVDEAGSHPCPGPFGLDLGELLYATGMMGWLMLATAPVMLLTALAWVVILLLWAVRRAR</sequence>
<keyword evidence="4" id="KW-1185">Reference proteome</keyword>
<feature type="chain" id="PRO_5009916024" evidence="2">
    <location>
        <begin position="23"/>
        <end position="84"/>
    </location>
</feature>
<evidence type="ECO:0000256" key="1">
    <source>
        <dbReference type="SAM" id="Phobius"/>
    </source>
</evidence>
<organism evidence="3 4">
    <name type="scientific">Muricoccus roseus</name>
    <dbReference type="NCBI Taxonomy" id="198092"/>
    <lineage>
        <taxon>Bacteria</taxon>
        <taxon>Pseudomonadati</taxon>
        <taxon>Pseudomonadota</taxon>
        <taxon>Alphaproteobacteria</taxon>
        <taxon>Acetobacterales</taxon>
        <taxon>Roseomonadaceae</taxon>
        <taxon>Muricoccus</taxon>
    </lineage>
</organism>
<feature type="transmembrane region" description="Helical" evidence="1">
    <location>
        <begin position="46"/>
        <end position="79"/>
    </location>
</feature>
<accession>A0A1M6BDK1</accession>
<dbReference type="Proteomes" id="UP000184387">
    <property type="component" value="Unassembled WGS sequence"/>
</dbReference>
<feature type="signal peptide" evidence="2">
    <location>
        <begin position="1"/>
        <end position="22"/>
    </location>
</feature>
<name>A0A1M6BDK1_9PROT</name>
<reference evidence="3 4" key="1">
    <citation type="submission" date="2016-11" db="EMBL/GenBank/DDBJ databases">
        <authorList>
            <person name="Jaros S."/>
            <person name="Januszkiewicz K."/>
            <person name="Wedrychowicz H."/>
        </authorList>
    </citation>
    <scope>NUCLEOTIDE SEQUENCE [LARGE SCALE GENOMIC DNA]</scope>
    <source>
        <strain evidence="3 4">DSM 14916</strain>
    </source>
</reference>
<keyword evidence="1" id="KW-0812">Transmembrane</keyword>
<evidence type="ECO:0000313" key="3">
    <source>
        <dbReference type="EMBL" id="SHI46638.1"/>
    </source>
</evidence>
<proteinExistence type="predicted"/>
<dbReference type="STRING" id="198092.SAMN02745194_00451"/>
<keyword evidence="2" id="KW-0732">Signal</keyword>
<evidence type="ECO:0000313" key="4">
    <source>
        <dbReference type="Proteomes" id="UP000184387"/>
    </source>
</evidence>
<dbReference type="OrthoDB" id="5948392at2"/>
<gene>
    <name evidence="3" type="ORF">SAMN02745194_00451</name>
</gene>
<protein>
    <submittedName>
        <fullName evidence="3">Uncharacterized protein</fullName>
    </submittedName>
</protein>